<feature type="domain" description="ZZ-type" evidence="6">
    <location>
        <begin position="170"/>
        <end position="221"/>
    </location>
</feature>
<keyword evidence="3" id="KW-0862">Zinc</keyword>
<feature type="region of interest" description="Disordered" evidence="5">
    <location>
        <begin position="605"/>
        <end position="625"/>
    </location>
</feature>
<dbReference type="InterPro" id="IPR043145">
    <property type="entry name" value="Znf_ZZ_sf"/>
</dbReference>
<dbReference type="CDD" id="cd02340">
    <property type="entry name" value="ZZ_NBR1_like"/>
    <property type="match status" value="3"/>
</dbReference>
<proteinExistence type="predicted"/>
<feature type="compositionally biased region" description="Polar residues" evidence="5">
    <location>
        <begin position="609"/>
        <end position="625"/>
    </location>
</feature>
<reference evidence="7" key="1">
    <citation type="submission" date="2020-12" db="EMBL/GenBank/DDBJ databases">
        <title>Metabolic potential, ecology and presence of endohyphal bacteria is reflected in genomic diversity of Mucoromycotina.</title>
        <authorList>
            <person name="Muszewska A."/>
            <person name="Okrasinska A."/>
            <person name="Steczkiewicz K."/>
            <person name="Drgas O."/>
            <person name="Orlowska M."/>
            <person name="Perlinska-Lenart U."/>
            <person name="Aleksandrzak-Piekarczyk T."/>
            <person name="Szatraj K."/>
            <person name="Zielenkiewicz U."/>
            <person name="Pilsyk S."/>
            <person name="Malc E."/>
            <person name="Mieczkowski P."/>
            <person name="Kruszewska J.S."/>
            <person name="Biernat P."/>
            <person name="Pawlowska J."/>
        </authorList>
    </citation>
    <scope>NUCLEOTIDE SEQUENCE</scope>
    <source>
        <strain evidence="7">WA0000017839</strain>
    </source>
</reference>
<evidence type="ECO:0000259" key="6">
    <source>
        <dbReference type="PROSITE" id="PS50135"/>
    </source>
</evidence>
<evidence type="ECO:0000256" key="4">
    <source>
        <dbReference type="PROSITE-ProRule" id="PRU00228"/>
    </source>
</evidence>
<dbReference type="AlphaFoldDB" id="A0A8H7QYT4"/>
<evidence type="ECO:0000256" key="5">
    <source>
        <dbReference type="SAM" id="MobiDB-lite"/>
    </source>
</evidence>
<feature type="domain" description="ZZ-type" evidence="6">
    <location>
        <begin position="326"/>
        <end position="379"/>
    </location>
</feature>
<dbReference type="InterPro" id="IPR032350">
    <property type="entry name" value="Nbr1_FW"/>
</dbReference>
<accession>A0A8H7QYT4</accession>
<evidence type="ECO:0000256" key="2">
    <source>
        <dbReference type="ARBA" id="ARBA00022771"/>
    </source>
</evidence>
<evidence type="ECO:0000313" key="7">
    <source>
        <dbReference type="EMBL" id="KAG2201221.1"/>
    </source>
</evidence>
<dbReference type="InterPro" id="IPR013783">
    <property type="entry name" value="Ig-like_fold"/>
</dbReference>
<keyword evidence="1" id="KW-0479">Metal-binding</keyword>
<organism evidence="7 8">
    <name type="scientific">Mucor saturninus</name>
    <dbReference type="NCBI Taxonomy" id="64648"/>
    <lineage>
        <taxon>Eukaryota</taxon>
        <taxon>Fungi</taxon>
        <taxon>Fungi incertae sedis</taxon>
        <taxon>Mucoromycota</taxon>
        <taxon>Mucoromycotina</taxon>
        <taxon>Mucoromycetes</taxon>
        <taxon>Mucorales</taxon>
        <taxon>Mucorineae</taxon>
        <taxon>Mucoraceae</taxon>
        <taxon>Mucor</taxon>
    </lineage>
</organism>
<dbReference type="EMBL" id="JAEPRD010000074">
    <property type="protein sequence ID" value="KAG2201221.1"/>
    <property type="molecule type" value="Genomic_DNA"/>
</dbReference>
<dbReference type="Pfam" id="PF00569">
    <property type="entry name" value="ZZ"/>
    <property type="match status" value="3"/>
</dbReference>
<comment type="caution">
    <text evidence="7">The sequence shown here is derived from an EMBL/GenBank/DDBJ whole genome shotgun (WGS) entry which is preliminary data.</text>
</comment>
<dbReference type="PROSITE" id="PS01357">
    <property type="entry name" value="ZF_ZZ_1"/>
    <property type="match status" value="2"/>
</dbReference>
<keyword evidence="2 4" id="KW-0863">Zinc-finger</keyword>
<dbReference type="Proteomes" id="UP000603453">
    <property type="component" value="Unassembled WGS sequence"/>
</dbReference>
<evidence type="ECO:0000313" key="8">
    <source>
        <dbReference type="Proteomes" id="UP000603453"/>
    </source>
</evidence>
<dbReference type="Gene3D" id="2.60.40.10">
    <property type="entry name" value="Immunoglobulins"/>
    <property type="match status" value="1"/>
</dbReference>
<dbReference type="SUPFAM" id="SSF57850">
    <property type="entry name" value="RING/U-box"/>
    <property type="match status" value="3"/>
</dbReference>
<dbReference type="CDD" id="cd14947">
    <property type="entry name" value="NBR1_like"/>
    <property type="match status" value="1"/>
</dbReference>
<dbReference type="PROSITE" id="PS50135">
    <property type="entry name" value="ZF_ZZ_2"/>
    <property type="match status" value="2"/>
</dbReference>
<dbReference type="InterPro" id="IPR000433">
    <property type="entry name" value="Znf_ZZ"/>
</dbReference>
<evidence type="ECO:0000256" key="1">
    <source>
        <dbReference type="ARBA" id="ARBA00022723"/>
    </source>
</evidence>
<dbReference type="Gene3D" id="1.10.8.10">
    <property type="entry name" value="DNA helicase RuvA subunit, C-terminal domain"/>
    <property type="match status" value="1"/>
</dbReference>
<dbReference type="PANTHER" id="PTHR20930">
    <property type="entry name" value="OVARIAN CARCINOMA ANTIGEN CA125-RELATED"/>
    <property type="match status" value="1"/>
</dbReference>
<dbReference type="OrthoDB" id="661148at2759"/>
<gene>
    <name evidence="7" type="ORF">INT47_013032</name>
</gene>
<keyword evidence="8" id="KW-1185">Reference proteome</keyword>
<dbReference type="PANTHER" id="PTHR20930:SF0">
    <property type="entry name" value="PROTEIN ILRUN"/>
    <property type="match status" value="1"/>
</dbReference>
<dbReference type="GO" id="GO:0008270">
    <property type="term" value="F:zinc ion binding"/>
    <property type="evidence" value="ECO:0007669"/>
    <property type="project" value="UniProtKB-KW"/>
</dbReference>
<dbReference type="Gene3D" id="3.30.60.90">
    <property type="match status" value="3"/>
</dbReference>
<evidence type="ECO:0000256" key="3">
    <source>
        <dbReference type="ARBA" id="ARBA00022833"/>
    </source>
</evidence>
<dbReference type="SUPFAM" id="SSF54277">
    <property type="entry name" value="CAD &amp; PB1 domains"/>
    <property type="match status" value="1"/>
</dbReference>
<protein>
    <recommendedName>
        <fullName evidence="6">ZZ-type domain-containing protein</fullName>
    </recommendedName>
</protein>
<sequence length="790" mass="88890">MRQFWFKIYSAERDEHRIFWLDVPHHKEEGVYNQLKHDVRHVFGFPEDYDFYFTHKDNDNDEIAIKENYEILNYMCRMENNHKLRLSVTPINQERQHIPDSNSSDSASIALNESFQSIIKNLELGMNNLQVAVEKSAVTTVETVMKTAAETAAHVYRSMLPPPTLSEKPQFDVICDGCYTPIRGQRWRCETCEDFDLCSTCKSRVVHDKKHNFRSINNTPQHTQPDIVPDHTDMDLNEPKPLQTIFICDYCDSDIVGIRHTCGACPDFDLCHSCFAIVKENHPEHVFVTRLVGTQANICNQQPKAAKPKKSKTPFIPRESSDTIYHRGVNCDNCQDNVTGIRYKCGHCVNYDLCETCEEYALSIHDKMHAFIKIRYPIQSIIKKPILPKFMPLGDVDQTFSPSTSSAGPSQVQEMTMIDSPKLSVNESNTSMMSVSSAAVSTVEPSTLPIPVPVDPVLSAEFISDINIPDGTLIVPKKTFIKMWKISNNGNTDWPIGTHLLFNGGTILRPHPISRPDSFVVPVISPNEETCVTAELQAPDCPGDYSSYFCLCTPDGVRFGDVLWCTIKVDQDDEPVEMARTVSASDIMMNSSNSMIYPTISTGHEDAQSNDGYTDQDGYSTSTNDQVSTINSARSYTNSHVSSPSSSEIDVGEHHFNDYLSEEETSGTVHEMSDSSINRTYQVVGESGITLVQKNTEEQEDDFVMIDGQEGNDDEEDVLNRNTNSLNSSVHSSQTVTPRRETIPDEVLFRSQLLQLHEMGFTSYDDLAISLLKANKGHVEAVIAKLLYYP</sequence>
<name>A0A8H7QYT4_9FUNG</name>
<dbReference type="Pfam" id="PF16158">
    <property type="entry name" value="N_BRCA1_IG"/>
    <property type="match status" value="1"/>
</dbReference>
<dbReference type="SMART" id="SM00291">
    <property type="entry name" value="ZnF_ZZ"/>
    <property type="match status" value="3"/>
</dbReference>